<dbReference type="PANTHER" id="PTHR34131">
    <property type="entry name" value="(RAP ANNOTATION RELEASE2) GALACTOSE-BINDING LIKE DOMAIN CONTAINING PROTEIN"/>
    <property type="match status" value="1"/>
</dbReference>
<feature type="region of interest" description="Disordered" evidence="1">
    <location>
        <begin position="266"/>
        <end position="291"/>
    </location>
</feature>
<feature type="compositionally biased region" description="Low complexity" evidence="1">
    <location>
        <begin position="303"/>
        <end position="321"/>
    </location>
</feature>
<evidence type="ECO:0000313" key="3">
    <source>
        <dbReference type="Proteomes" id="UP001055712"/>
    </source>
</evidence>
<feature type="region of interest" description="Disordered" evidence="1">
    <location>
        <begin position="1"/>
        <end position="20"/>
    </location>
</feature>
<dbReference type="AlphaFoldDB" id="A0A9D4THH3"/>
<dbReference type="InterPro" id="IPR018971">
    <property type="entry name" value="DUF1997"/>
</dbReference>
<organism evidence="2 3">
    <name type="scientific">Chlorella vulgaris</name>
    <name type="common">Green alga</name>
    <dbReference type="NCBI Taxonomy" id="3077"/>
    <lineage>
        <taxon>Eukaryota</taxon>
        <taxon>Viridiplantae</taxon>
        <taxon>Chlorophyta</taxon>
        <taxon>core chlorophytes</taxon>
        <taxon>Trebouxiophyceae</taxon>
        <taxon>Chlorellales</taxon>
        <taxon>Chlorellaceae</taxon>
        <taxon>Chlorella clade</taxon>
        <taxon>Chlorella</taxon>
    </lineage>
</organism>
<dbReference type="EMBL" id="SIDB01000011">
    <property type="protein sequence ID" value="KAI3425783.1"/>
    <property type="molecule type" value="Genomic_DNA"/>
</dbReference>
<feature type="compositionally biased region" description="Basic and acidic residues" evidence="1">
    <location>
        <begin position="547"/>
        <end position="567"/>
    </location>
</feature>
<feature type="region of interest" description="Disordered" evidence="1">
    <location>
        <begin position="303"/>
        <end position="327"/>
    </location>
</feature>
<keyword evidence="3" id="KW-1185">Reference proteome</keyword>
<protein>
    <submittedName>
        <fullName evidence="2">Uncharacterized protein</fullName>
    </submittedName>
</protein>
<sequence length="577" mass="60560">MFGCSTARPPQHVHVSHSTARVSQRNALGWRRDRRVVCSARPDSPFDSLDRAIQVINRVIALGERAKWGSDDARRTTSESASDASASSAAPAPLRWVQFGAVYSCRLAVDQPMALRTTAVASSASSDPASSGGGSCSSSGNSSGRQLRDYLALPIDQYSLLDPKWISREEGGLFKFSLPLQDLVNVDMQPEIFISVLPEPQQRRVTLVGTRAALGSPEIDEAFKLNVSAAISQQQRRRLPHLPRPPSHLPGRPVFRLRRWAAAARGRTWPPPDAAGKAGQPAAAPGAAAAAAAPRDAGGATAYLNGSSDSSSSSNSFGSRSAGVDSVGEGAGELSVRQGDAAVTLAAAAAVDGAPFPEQHVYISHDSNDDEEYADSELEAAELAVAELAVAELDSETGTLAATGTAASSSIDRLALAVEADIQDAASMSGTGSIHRQQQQQQQVQGRQASLHCRTQVTMAVRVPRALKVVPSALLGYAGSLLLRTVLAATLPNFLNLLAADYRRWAGLAGTSDGDGDGGGSGSGRQLDAPVGELFADAAATVREGREWRAQHRQDEERAAVEEEAAARGRHAMAANC</sequence>
<dbReference type="Proteomes" id="UP001055712">
    <property type="component" value="Unassembled WGS sequence"/>
</dbReference>
<reference evidence="2" key="2">
    <citation type="submission" date="2020-11" db="EMBL/GenBank/DDBJ databases">
        <authorList>
            <person name="Cecchin M."/>
            <person name="Marcolungo L."/>
            <person name="Rossato M."/>
            <person name="Girolomoni L."/>
            <person name="Cosentino E."/>
            <person name="Cuine S."/>
            <person name="Li-Beisson Y."/>
            <person name="Delledonne M."/>
            <person name="Ballottari M."/>
        </authorList>
    </citation>
    <scope>NUCLEOTIDE SEQUENCE</scope>
    <source>
        <strain evidence="2">211/11P</strain>
        <tissue evidence="2">Whole cell</tissue>
    </source>
</reference>
<evidence type="ECO:0000313" key="2">
    <source>
        <dbReference type="EMBL" id="KAI3425783.1"/>
    </source>
</evidence>
<proteinExistence type="predicted"/>
<dbReference type="Pfam" id="PF09366">
    <property type="entry name" value="DUF1997"/>
    <property type="match status" value="1"/>
</dbReference>
<accession>A0A9D4THH3</accession>
<feature type="region of interest" description="Disordered" evidence="1">
    <location>
        <begin position="123"/>
        <end position="142"/>
    </location>
</feature>
<name>A0A9D4THH3_CHLVU</name>
<dbReference type="PANTHER" id="PTHR34131:SF3">
    <property type="entry name" value="(RAP ANNOTATION RELEASE2) GALACTOSE-BINDING LIKE DOMAIN CONTAINING PROTEIN"/>
    <property type="match status" value="1"/>
</dbReference>
<dbReference type="OrthoDB" id="568071at2759"/>
<gene>
    <name evidence="2" type="ORF">D9Q98_007758</name>
</gene>
<reference evidence="2" key="1">
    <citation type="journal article" date="2019" name="Plant J.">
        <title>Chlorella vulgaris genome assembly and annotation reveals the molecular basis for metabolic acclimation to high light conditions.</title>
        <authorList>
            <person name="Cecchin M."/>
            <person name="Marcolungo L."/>
            <person name="Rossato M."/>
            <person name="Girolomoni L."/>
            <person name="Cosentino E."/>
            <person name="Cuine S."/>
            <person name="Li-Beisson Y."/>
            <person name="Delledonne M."/>
            <person name="Ballottari M."/>
        </authorList>
    </citation>
    <scope>NUCLEOTIDE SEQUENCE</scope>
    <source>
        <strain evidence="2">211/11P</strain>
    </source>
</reference>
<comment type="caution">
    <text evidence="2">The sequence shown here is derived from an EMBL/GenBank/DDBJ whole genome shotgun (WGS) entry which is preliminary data.</text>
</comment>
<feature type="compositionally biased region" description="Low complexity" evidence="1">
    <location>
        <begin position="274"/>
        <end position="291"/>
    </location>
</feature>
<evidence type="ECO:0000256" key="1">
    <source>
        <dbReference type="SAM" id="MobiDB-lite"/>
    </source>
</evidence>
<feature type="region of interest" description="Disordered" evidence="1">
    <location>
        <begin position="547"/>
        <end position="577"/>
    </location>
</feature>